<evidence type="ECO:0000313" key="5">
    <source>
        <dbReference type="EMBL" id="SEC13490.1"/>
    </source>
</evidence>
<accession>A0A1H4Q1T7</accession>
<organism evidence="5 6">
    <name type="scientific">Nitratireductor aquibiodomus</name>
    <dbReference type="NCBI Taxonomy" id="204799"/>
    <lineage>
        <taxon>Bacteria</taxon>
        <taxon>Pseudomonadati</taxon>
        <taxon>Pseudomonadota</taxon>
        <taxon>Alphaproteobacteria</taxon>
        <taxon>Hyphomicrobiales</taxon>
        <taxon>Phyllobacteriaceae</taxon>
        <taxon>Nitratireductor</taxon>
    </lineage>
</organism>
<dbReference type="SUPFAM" id="SSF55031">
    <property type="entry name" value="Bacterial exopeptidase dimerisation domain"/>
    <property type="match status" value="1"/>
</dbReference>
<evidence type="ECO:0000256" key="2">
    <source>
        <dbReference type="ARBA" id="ARBA00022801"/>
    </source>
</evidence>
<dbReference type="PIRSF" id="PIRSF001235">
    <property type="entry name" value="Amidase_carbamoylase"/>
    <property type="match status" value="1"/>
</dbReference>
<evidence type="ECO:0000256" key="1">
    <source>
        <dbReference type="ARBA" id="ARBA00006153"/>
    </source>
</evidence>
<dbReference type="GO" id="GO:0046872">
    <property type="term" value="F:metal ion binding"/>
    <property type="evidence" value="ECO:0007669"/>
    <property type="project" value="UniProtKB-KW"/>
</dbReference>
<keyword evidence="6" id="KW-1185">Reference proteome</keyword>
<feature type="binding site" evidence="3">
    <location>
        <position position="101"/>
    </location>
    <ligand>
        <name>Zn(2+)</name>
        <dbReference type="ChEBI" id="CHEBI:29105"/>
        <label>1</label>
    </ligand>
</feature>
<sequence length="427" mass="46394">MNAQPAPFADVRAQDHALAARLFDDVARLSPDVEGVSRPAFSEIETRTLKYLEDVAKAEGLAVWYDAGCNALFSLPEDRDAERFVVVGSHVDSVPFGGNFDGLAGVVAGLICLIRARREGRRFAKPVHVLAMRGEESAWFGPCYIGSKALTGTLAKPEIEARHKGDGRTLEAHMADIGLPVEDIRAGKPLMDVNRIEAYLELHIEQGPLLIGKNIPAAAVSGIRGNIRYRSITCHGEAGHSGAVPKAYRRDPVLAMADLLVRLDESWTTILNKGDDLVLTSGIVATDPEKHAMSRIPDSVSFSLDMRSQKPETLDDMRALLKSEIKEIERDRRVRFELGEELRVEPALCDKGLVAGLEEAMRQVGQEPFVMPSGGGHDAAVFAAAGVPSAMVFVRNRNGSHNPQEAMEIDDFLAGVDILSAFLARAE</sequence>
<protein>
    <submittedName>
        <fullName evidence="5">N-carbamoyl-L-amino-acid hydrolase</fullName>
    </submittedName>
</protein>
<dbReference type="Gene3D" id="3.30.70.360">
    <property type="match status" value="1"/>
</dbReference>
<evidence type="ECO:0000313" key="6">
    <source>
        <dbReference type="Proteomes" id="UP000199064"/>
    </source>
</evidence>
<dbReference type="RefSeq" id="WP_090330083.1">
    <property type="nucleotide sequence ID" value="NZ_FNSL01000002.1"/>
</dbReference>
<feature type="binding site" evidence="3">
    <location>
        <position position="136"/>
    </location>
    <ligand>
        <name>Zn(2+)</name>
        <dbReference type="ChEBI" id="CHEBI:29105"/>
        <label>2</label>
    </ligand>
</feature>
<evidence type="ECO:0000259" key="4">
    <source>
        <dbReference type="Pfam" id="PF07687"/>
    </source>
</evidence>
<feature type="binding site" evidence="3">
    <location>
        <position position="203"/>
    </location>
    <ligand>
        <name>Zn(2+)</name>
        <dbReference type="ChEBI" id="CHEBI:29105"/>
        <label>1</label>
    </ligand>
</feature>
<dbReference type="PANTHER" id="PTHR32494">
    <property type="entry name" value="ALLANTOATE DEIMINASE-RELATED"/>
    <property type="match status" value="1"/>
</dbReference>
<dbReference type="GO" id="GO:0016813">
    <property type="term" value="F:hydrolase activity, acting on carbon-nitrogen (but not peptide) bonds, in linear amidines"/>
    <property type="evidence" value="ECO:0007669"/>
    <property type="project" value="InterPro"/>
</dbReference>
<comment type="cofactor">
    <cofactor evidence="3">
        <name>Zn(2+)</name>
        <dbReference type="ChEBI" id="CHEBI:29105"/>
    </cofactor>
    <text evidence="3">Binds 2 Zn(2+) ions per subunit.</text>
</comment>
<dbReference type="AlphaFoldDB" id="A0A1H4Q1T7"/>
<keyword evidence="2 5" id="KW-0378">Hydrolase</keyword>
<dbReference type="EMBL" id="FNSL01000002">
    <property type="protein sequence ID" value="SEC13490.1"/>
    <property type="molecule type" value="Genomic_DNA"/>
</dbReference>
<name>A0A1H4Q1T7_9HYPH</name>
<feature type="binding site" evidence="3">
    <location>
        <position position="101"/>
    </location>
    <ligand>
        <name>Zn(2+)</name>
        <dbReference type="ChEBI" id="CHEBI:29105"/>
        <label>2</label>
    </ligand>
</feature>
<feature type="binding site" evidence="3">
    <location>
        <position position="90"/>
    </location>
    <ligand>
        <name>Zn(2+)</name>
        <dbReference type="ChEBI" id="CHEBI:29105"/>
        <label>1</label>
    </ligand>
</feature>
<keyword evidence="3" id="KW-0862">Zinc</keyword>
<gene>
    <name evidence="5" type="ORF">SAMN05216452_3891</name>
</gene>
<evidence type="ECO:0000256" key="3">
    <source>
        <dbReference type="PIRSR" id="PIRSR001235-1"/>
    </source>
</evidence>
<dbReference type="NCBIfam" id="TIGR01879">
    <property type="entry name" value="hydantase"/>
    <property type="match status" value="1"/>
</dbReference>
<dbReference type="PANTHER" id="PTHR32494:SF5">
    <property type="entry name" value="ALLANTOATE AMIDOHYDROLASE"/>
    <property type="match status" value="1"/>
</dbReference>
<dbReference type="SUPFAM" id="SSF53187">
    <property type="entry name" value="Zn-dependent exopeptidases"/>
    <property type="match status" value="1"/>
</dbReference>
<proteinExistence type="inferred from homology"/>
<reference evidence="6" key="1">
    <citation type="submission" date="2016-10" db="EMBL/GenBank/DDBJ databases">
        <authorList>
            <person name="Varghese N."/>
            <person name="Submissions S."/>
        </authorList>
    </citation>
    <scope>NUCLEOTIDE SEQUENCE [LARGE SCALE GENOMIC DNA]</scope>
    <source>
        <strain evidence="6">ES.061</strain>
    </source>
</reference>
<dbReference type="InterPro" id="IPR011650">
    <property type="entry name" value="Peptidase_M20_dimer"/>
</dbReference>
<dbReference type="Proteomes" id="UP000199064">
    <property type="component" value="Unassembled WGS sequence"/>
</dbReference>
<keyword evidence="3" id="KW-0479">Metal-binding</keyword>
<feature type="binding site" evidence="3">
    <location>
        <position position="401"/>
    </location>
    <ligand>
        <name>Zn(2+)</name>
        <dbReference type="ChEBI" id="CHEBI:29105"/>
        <label>2</label>
    </ligand>
</feature>
<feature type="domain" description="Peptidase M20 dimerisation" evidence="4">
    <location>
        <begin position="223"/>
        <end position="329"/>
    </location>
</feature>
<dbReference type="Pfam" id="PF01546">
    <property type="entry name" value="Peptidase_M20"/>
    <property type="match status" value="1"/>
</dbReference>
<dbReference type="InterPro" id="IPR002933">
    <property type="entry name" value="Peptidase_M20"/>
</dbReference>
<dbReference type="Pfam" id="PF07687">
    <property type="entry name" value="M20_dimer"/>
    <property type="match status" value="1"/>
</dbReference>
<comment type="similarity">
    <text evidence="1">Belongs to the peptidase M20 family.</text>
</comment>
<dbReference type="Gene3D" id="3.40.630.10">
    <property type="entry name" value="Zn peptidases"/>
    <property type="match status" value="1"/>
</dbReference>
<dbReference type="InterPro" id="IPR010158">
    <property type="entry name" value="Amidase_Cbmase"/>
</dbReference>
<dbReference type="InterPro" id="IPR036264">
    <property type="entry name" value="Bact_exopeptidase_dim_dom"/>
</dbReference>